<evidence type="ECO:0000313" key="2">
    <source>
        <dbReference type="Proteomes" id="UP000574276"/>
    </source>
</evidence>
<name>A0A839K0R5_9FIRM</name>
<accession>A0A839K0R5</accession>
<keyword evidence="2" id="KW-1185">Reference proteome</keyword>
<evidence type="ECO:0000313" key="1">
    <source>
        <dbReference type="EMBL" id="MBB2182519.1"/>
    </source>
</evidence>
<dbReference type="AlphaFoldDB" id="A0A839K0R5"/>
<dbReference type="Proteomes" id="UP000574276">
    <property type="component" value="Unassembled WGS sequence"/>
</dbReference>
<proteinExistence type="predicted"/>
<dbReference type="RefSeq" id="WP_228352238.1">
    <property type="nucleotide sequence ID" value="NZ_JACEGA010000001.1"/>
</dbReference>
<gene>
    <name evidence="1" type="ORF">H0486_06495</name>
</gene>
<protein>
    <submittedName>
        <fullName evidence="1">Uncharacterized protein</fullName>
    </submittedName>
</protein>
<dbReference type="EMBL" id="JACEGA010000001">
    <property type="protein sequence ID" value="MBB2182519.1"/>
    <property type="molecule type" value="Genomic_DNA"/>
</dbReference>
<reference evidence="1 2" key="1">
    <citation type="submission" date="2020-07" db="EMBL/GenBank/DDBJ databases">
        <title>Characterization and genome sequencing of isolate MD1, a novel member within the family Lachnospiraceae.</title>
        <authorList>
            <person name="Rettenmaier R."/>
            <person name="Di Bello L."/>
            <person name="Zinser C."/>
            <person name="Scheitz K."/>
            <person name="Liebl W."/>
            <person name="Zverlov V."/>
        </authorList>
    </citation>
    <scope>NUCLEOTIDE SEQUENCE [LARGE SCALE GENOMIC DNA]</scope>
    <source>
        <strain evidence="1 2">MD1</strain>
    </source>
</reference>
<organism evidence="1 2">
    <name type="scientific">Variimorphobacter saccharofermentans</name>
    <dbReference type="NCBI Taxonomy" id="2755051"/>
    <lineage>
        <taxon>Bacteria</taxon>
        <taxon>Bacillati</taxon>
        <taxon>Bacillota</taxon>
        <taxon>Clostridia</taxon>
        <taxon>Lachnospirales</taxon>
        <taxon>Lachnospiraceae</taxon>
        <taxon>Variimorphobacter</taxon>
    </lineage>
</organism>
<sequence>MIKEALLYDRTLEMVREKLKSNELYQQYNDLDQCSVTYAEVIATLFQPLDYDIRIDNILYRRNYDYSYEIDENSIPKKNYYKSYQYDSEGNINMILYSCEG</sequence>
<comment type="caution">
    <text evidence="1">The sequence shown here is derived from an EMBL/GenBank/DDBJ whole genome shotgun (WGS) entry which is preliminary data.</text>
</comment>